<name>A0ABV3IM90_9ACTN</name>
<dbReference type="RefSeq" id="WP_366086457.1">
    <property type="nucleotide sequence ID" value="NZ_JBFASG010000001.1"/>
</dbReference>
<feature type="signal peptide" evidence="1">
    <location>
        <begin position="1"/>
        <end position="33"/>
    </location>
</feature>
<evidence type="ECO:0000313" key="2">
    <source>
        <dbReference type="EMBL" id="MEV4921601.1"/>
    </source>
</evidence>
<dbReference type="Proteomes" id="UP001552479">
    <property type="component" value="Unassembled WGS sequence"/>
</dbReference>
<evidence type="ECO:0000256" key="1">
    <source>
        <dbReference type="SAM" id="SignalP"/>
    </source>
</evidence>
<protein>
    <submittedName>
        <fullName evidence="2">Uncharacterized protein</fullName>
    </submittedName>
</protein>
<comment type="caution">
    <text evidence="2">The sequence shown here is derived from an EMBL/GenBank/DDBJ whole genome shotgun (WGS) entry which is preliminary data.</text>
</comment>
<reference evidence="2 3" key="1">
    <citation type="submission" date="2024-06" db="EMBL/GenBank/DDBJ databases">
        <title>The Natural Products Discovery Center: Release of the First 8490 Sequenced Strains for Exploring Actinobacteria Biosynthetic Diversity.</title>
        <authorList>
            <person name="Kalkreuter E."/>
            <person name="Kautsar S.A."/>
            <person name="Yang D."/>
            <person name="Bader C.D."/>
            <person name="Teijaro C.N."/>
            <person name="Fluegel L."/>
            <person name="Davis C.M."/>
            <person name="Simpson J.R."/>
            <person name="Lauterbach L."/>
            <person name="Steele A.D."/>
            <person name="Gui C."/>
            <person name="Meng S."/>
            <person name="Li G."/>
            <person name="Viehrig K."/>
            <person name="Ye F."/>
            <person name="Su P."/>
            <person name="Kiefer A.F."/>
            <person name="Nichols A."/>
            <person name="Cepeda A.J."/>
            <person name="Yan W."/>
            <person name="Fan B."/>
            <person name="Jiang Y."/>
            <person name="Adhikari A."/>
            <person name="Zheng C.-J."/>
            <person name="Schuster L."/>
            <person name="Cowan T.M."/>
            <person name="Smanski M.J."/>
            <person name="Chevrette M.G."/>
            <person name="De Carvalho L.P.S."/>
            <person name="Shen B."/>
        </authorList>
    </citation>
    <scope>NUCLEOTIDE SEQUENCE [LARGE SCALE GENOMIC DNA]</scope>
    <source>
        <strain evidence="2 3">NPDC053791</strain>
    </source>
</reference>
<keyword evidence="3" id="KW-1185">Reference proteome</keyword>
<proteinExistence type="predicted"/>
<gene>
    <name evidence="2" type="ORF">AB0L03_01885</name>
</gene>
<feature type="chain" id="PRO_5047379650" evidence="1">
    <location>
        <begin position="34"/>
        <end position="150"/>
    </location>
</feature>
<keyword evidence="1" id="KW-0732">Signal</keyword>
<dbReference type="EMBL" id="JBFASG010000001">
    <property type="protein sequence ID" value="MEV4921601.1"/>
    <property type="molecule type" value="Genomic_DNA"/>
</dbReference>
<evidence type="ECO:0000313" key="3">
    <source>
        <dbReference type="Proteomes" id="UP001552479"/>
    </source>
</evidence>
<accession>A0ABV3IM90</accession>
<sequence>MPKRAPLSAYRSRAARVTAGCALALALSTAGIAGPAPVAAAQPKYYTAAQVHSFLVKFYGQHGPSAYDRVHKVDAELRKTAVATKNRDVLLCARSTPRQIVISKATIEPAGMAWSTVTTRWKAGPDKHFTAYVGLKGSLPMKLYDVTCDG</sequence>
<organism evidence="2 3">
    <name type="scientific">Streptomyces roseoverticillatus</name>
    <dbReference type="NCBI Taxonomy" id="66429"/>
    <lineage>
        <taxon>Bacteria</taxon>
        <taxon>Bacillati</taxon>
        <taxon>Actinomycetota</taxon>
        <taxon>Actinomycetes</taxon>
        <taxon>Kitasatosporales</taxon>
        <taxon>Streptomycetaceae</taxon>
        <taxon>Streptomyces</taxon>
    </lineage>
</organism>